<dbReference type="Pfam" id="PF07715">
    <property type="entry name" value="Plug"/>
    <property type="match status" value="1"/>
</dbReference>
<keyword evidence="10" id="KW-0675">Receptor</keyword>
<dbReference type="Gene3D" id="2.60.40.1120">
    <property type="entry name" value="Carboxypeptidase-like, regulatory domain"/>
    <property type="match status" value="1"/>
</dbReference>
<protein>
    <submittedName>
        <fullName evidence="10">TonB-dependent receptor</fullName>
    </submittedName>
</protein>
<comment type="caution">
    <text evidence="10">The sequence shown here is derived from an EMBL/GenBank/DDBJ whole genome shotgun (WGS) entry which is preliminary data.</text>
</comment>
<evidence type="ECO:0000256" key="3">
    <source>
        <dbReference type="ARBA" id="ARBA00022452"/>
    </source>
</evidence>
<reference evidence="10 11" key="1">
    <citation type="submission" date="2022-09" db="EMBL/GenBank/DDBJ databases">
        <title>Genome sequencing of Flavivirga sp. MEBiC05379.</title>
        <authorList>
            <person name="Oh H.-M."/>
            <person name="Kwon K.K."/>
            <person name="Park M.J."/>
            <person name="Yang S.-H."/>
        </authorList>
    </citation>
    <scope>NUCLEOTIDE SEQUENCE [LARGE SCALE GENOMIC DNA]</scope>
    <source>
        <strain evidence="10 11">MEBiC05379</strain>
    </source>
</reference>
<keyword evidence="3 8" id="KW-1134">Transmembrane beta strand</keyword>
<keyword evidence="7 8" id="KW-0998">Cell outer membrane</keyword>
<dbReference type="InterPro" id="IPR008969">
    <property type="entry name" value="CarboxyPept-like_regulatory"/>
</dbReference>
<proteinExistence type="inferred from homology"/>
<evidence type="ECO:0000256" key="7">
    <source>
        <dbReference type="ARBA" id="ARBA00023237"/>
    </source>
</evidence>
<evidence type="ECO:0000256" key="1">
    <source>
        <dbReference type="ARBA" id="ARBA00004571"/>
    </source>
</evidence>
<evidence type="ECO:0000256" key="2">
    <source>
        <dbReference type="ARBA" id="ARBA00022448"/>
    </source>
</evidence>
<evidence type="ECO:0000256" key="6">
    <source>
        <dbReference type="ARBA" id="ARBA00023136"/>
    </source>
</evidence>
<dbReference type="Gene3D" id="2.40.170.20">
    <property type="entry name" value="TonB-dependent receptor, beta-barrel domain"/>
    <property type="match status" value="1"/>
</dbReference>
<dbReference type="PANTHER" id="PTHR30069:SF29">
    <property type="entry name" value="HEMOGLOBIN AND HEMOGLOBIN-HAPTOGLOBIN-BINDING PROTEIN 1-RELATED"/>
    <property type="match status" value="1"/>
</dbReference>
<keyword evidence="6 8" id="KW-0472">Membrane</keyword>
<evidence type="ECO:0000256" key="4">
    <source>
        <dbReference type="ARBA" id="ARBA00022692"/>
    </source>
</evidence>
<dbReference type="InterPro" id="IPR037066">
    <property type="entry name" value="Plug_dom_sf"/>
</dbReference>
<sequence>MRTFIFLMCTTVFCLNTENSFSQKKVIIEKDQLVTIDQVFKIIKKQTDFNFVYHKRQFKDMPKVQLKKGEIQIAKLLQRTFSNSNVSFVLSTDNTIIIKEEKAIINSNPTREEIQQKLVNGLVTDNFSQPLPGATILIKGKSIGATTDFDGKFSIEAAVSDVLVFSYVGFLTKEMVLTNANIGSIKVSMQEDILQLDELVITGTSVLTKKRQLGNAISSIKSSAIKSSGSQDVTAALSGKLPGALVNQNSGNPAGGVSVTLRGASTVFGSSDPLYVLDGVIVDNSSTELLPLGGYAQNRLVDLNTNDIDRIEIIKGAAAAAIYGSRASNGVVQIFTKRGASGETKISFSSSIKVNQLRKQIEENQEPFQFEAPGSSVLVPVERFRMQDRIFRDAYGTNNNISISGGDDNTQFYTSGSFSKNGGIIKNTDFKRYTLRANVDEKINDWLKASVSTHYSISDSKELPNGGMLAPGEFFGVLTGFAFLNTNYDPDRQPDGSYINNLGFTLAANPVAAIENYDFRQKTNRFIGSLRLEASLSENLNLEYILGYDGSSSRATAFIPVGILPKVTGWSRTAEKTSLLLNNDLNIQYSLDLTENIKSVSSLGFTQQYERTTILSNTADRLSPSIQSTTGGSIIARTDLRSERSIRGGYFQQTLNFSDRFFLTGAVRLDQASTFGVNERTQFYPKASFSYLLSDEAFWKKSLGKVFNVFKLRSSYGEAGNLTALSAFDKLTNYNPVPIGGQTGFAPDAQSGNLDIKPERQKEIEIGFDASTFDGRLGIEFSWFDVKVEDLLLSRVLAPSTGFSRRLENVGTLTNKGFEILLKGQIARTKDFSWDVTAIYSKNKNEVNDIEGGQLILPDIFDQAVVAQNGEAIGVFSGTYFIRDANGAISTDAGGLPITSTDKRIIGDPNPEWTGSLINEIRYKNWRLRTQFDAVMGFDVFNWTDRLNSFTDLFGGGRRDAQEIRGELPRGYNGATFQTFERYVEDGSFVKLRELSLAYNFNLKSENIDNITVTLTGRNLFSIDDYSGWDPEVSSFGQRNGFRGMDFNEVPIPRTIELGVNVNF</sequence>
<dbReference type="EMBL" id="JAODOP010000004">
    <property type="protein sequence ID" value="MEF3835758.1"/>
    <property type="molecule type" value="Genomic_DNA"/>
</dbReference>
<accession>A0ABU7XYF8</accession>
<dbReference type="Proteomes" id="UP001337305">
    <property type="component" value="Unassembled WGS sequence"/>
</dbReference>
<gene>
    <name evidence="10" type="ORF">N1F79_21720</name>
</gene>
<dbReference type="Pfam" id="PF13715">
    <property type="entry name" value="CarbopepD_reg_2"/>
    <property type="match status" value="1"/>
</dbReference>
<feature type="domain" description="TonB-dependent receptor plug" evidence="9">
    <location>
        <begin position="210"/>
        <end position="331"/>
    </location>
</feature>
<dbReference type="SUPFAM" id="SSF49464">
    <property type="entry name" value="Carboxypeptidase regulatory domain-like"/>
    <property type="match status" value="1"/>
</dbReference>
<organism evidence="10 11">
    <name type="scientific">Flavivirga spongiicola</name>
    <dbReference type="NCBI Taxonomy" id="421621"/>
    <lineage>
        <taxon>Bacteria</taxon>
        <taxon>Pseudomonadati</taxon>
        <taxon>Bacteroidota</taxon>
        <taxon>Flavobacteriia</taxon>
        <taxon>Flavobacteriales</taxon>
        <taxon>Flavobacteriaceae</taxon>
        <taxon>Flavivirga</taxon>
    </lineage>
</organism>
<keyword evidence="5" id="KW-0732">Signal</keyword>
<dbReference type="Gene3D" id="2.170.130.10">
    <property type="entry name" value="TonB-dependent receptor, plug domain"/>
    <property type="match status" value="1"/>
</dbReference>
<comment type="subcellular location">
    <subcellularLocation>
        <location evidence="1 8">Cell outer membrane</location>
        <topology evidence="1 8">Multi-pass membrane protein</topology>
    </subcellularLocation>
</comment>
<dbReference type="SUPFAM" id="SSF56935">
    <property type="entry name" value="Porins"/>
    <property type="match status" value="1"/>
</dbReference>
<dbReference type="InterPro" id="IPR036942">
    <property type="entry name" value="Beta-barrel_TonB_sf"/>
</dbReference>
<comment type="similarity">
    <text evidence="8">Belongs to the TonB-dependent receptor family.</text>
</comment>
<dbReference type="PROSITE" id="PS52016">
    <property type="entry name" value="TONB_DEPENDENT_REC_3"/>
    <property type="match status" value="1"/>
</dbReference>
<evidence type="ECO:0000256" key="8">
    <source>
        <dbReference type="PROSITE-ProRule" id="PRU01360"/>
    </source>
</evidence>
<name>A0ABU7XYF8_9FLAO</name>
<dbReference type="PANTHER" id="PTHR30069">
    <property type="entry name" value="TONB-DEPENDENT OUTER MEMBRANE RECEPTOR"/>
    <property type="match status" value="1"/>
</dbReference>
<dbReference type="InterPro" id="IPR012910">
    <property type="entry name" value="Plug_dom"/>
</dbReference>
<evidence type="ECO:0000313" key="10">
    <source>
        <dbReference type="EMBL" id="MEF3835758.1"/>
    </source>
</evidence>
<evidence type="ECO:0000259" key="9">
    <source>
        <dbReference type="Pfam" id="PF07715"/>
    </source>
</evidence>
<keyword evidence="4 8" id="KW-0812">Transmembrane</keyword>
<keyword evidence="11" id="KW-1185">Reference proteome</keyword>
<evidence type="ECO:0000256" key="5">
    <source>
        <dbReference type="ARBA" id="ARBA00022729"/>
    </source>
</evidence>
<dbReference type="RefSeq" id="WP_303308037.1">
    <property type="nucleotide sequence ID" value="NZ_JAODOP010000004.1"/>
</dbReference>
<keyword evidence="2 8" id="KW-0813">Transport</keyword>
<dbReference type="InterPro" id="IPR039426">
    <property type="entry name" value="TonB-dep_rcpt-like"/>
</dbReference>
<evidence type="ECO:0000313" key="11">
    <source>
        <dbReference type="Proteomes" id="UP001337305"/>
    </source>
</evidence>